<feature type="transmembrane region" description="Helical" evidence="1">
    <location>
        <begin position="769"/>
        <end position="795"/>
    </location>
</feature>
<dbReference type="EMBL" id="JARYMX010000003">
    <property type="protein sequence ID" value="KAJ9557377.1"/>
    <property type="molecule type" value="Genomic_DNA"/>
</dbReference>
<dbReference type="SMART" id="SM00597">
    <property type="entry name" value="ZnF_TTF"/>
    <property type="match status" value="1"/>
</dbReference>
<dbReference type="Pfam" id="PF05699">
    <property type="entry name" value="Dimer_Tnp_hAT"/>
    <property type="match status" value="1"/>
</dbReference>
<keyword evidence="1" id="KW-1133">Transmembrane helix</keyword>
<evidence type="ECO:0000313" key="4">
    <source>
        <dbReference type="Proteomes" id="UP001172457"/>
    </source>
</evidence>
<keyword evidence="4" id="KW-1185">Reference proteome</keyword>
<keyword evidence="1" id="KW-0812">Transmembrane</keyword>
<dbReference type="PANTHER" id="PTHR11697">
    <property type="entry name" value="GENERAL TRANSCRIPTION FACTOR 2-RELATED ZINC FINGER PROTEIN"/>
    <property type="match status" value="1"/>
</dbReference>
<comment type="caution">
    <text evidence="3">The sequence shown here is derived from an EMBL/GenBank/DDBJ whole genome shotgun (WGS) entry which is preliminary data.</text>
</comment>
<dbReference type="InterPro" id="IPR055298">
    <property type="entry name" value="AtLOH3-like"/>
</dbReference>
<dbReference type="GO" id="GO:0046983">
    <property type="term" value="F:protein dimerization activity"/>
    <property type="evidence" value="ECO:0007669"/>
    <property type="project" value="InterPro"/>
</dbReference>
<protein>
    <recommendedName>
        <fullName evidence="2">TTF-type domain-containing protein</fullName>
    </recommendedName>
</protein>
<dbReference type="InterPro" id="IPR006580">
    <property type="entry name" value="Znf_TTF"/>
</dbReference>
<dbReference type="AlphaFoldDB" id="A0AA38WDI7"/>
<evidence type="ECO:0000256" key="1">
    <source>
        <dbReference type="SAM" id="Phobius"/>
    </source>
</evidence>
<dbReference type="SUPFAM" id="SSF53098">
    <property type="entry name" value="Ribonuclease H-like"/>
    <property type="match status" value="1"/>
</dbReference>
<keyword evidence="1" id="KW-0472">Membrane</keyword>
<organism evidence="3 4">
    <name type="scientific">Centaurea solstitialis</name>
    <name type="common">yellow star-thistle</name>
    <dbReference type="NCBI Taxonomy" id="347529"/>
    <lineage>
        <taxon>Eukaryota</taxon>
        <taxon>Viridiplantae</taxon>
        <taxon>Streptophyta</taxon>
        <taxon>Embryophyta</taxon>
        <taxon>Tracheophyta</taxon>
        <taxon>Spermatophyta</taxon>
        <taxon>Magnoliopsida</taxon>
        <taxon>eudicotyledons</taxon>
        <taxon>Gunneridae</taxon>
        <taxon>Pentapetalae</taxon>
        <taxon>asterids</taxon>
        <taxon>campanulids</taxon>
        <taxon>Asterales</taxon>
        <taxon>Asteraceae</taxon>
        <taxon>Carduoideae</taxon>
        <taxon>Cardueae</taxon>
        <taxon>Centaureinae</taxon>
        <taxon>Centaurea</taxon>
    </lineage>
</organism>
<evidence type="ECO:0000313" key="3">
    <source>
        <dbReference type="EMBL" id="KAJ9557377.1"/>
    </source>
</evidence>
<evidence type="ECO:0000259" key="2">
    <source>
        <dbReference type="SMART" id="SM00597"/>
    </source>
</evidence>
<dbReference type="InterPro" id="IPR012337">
    <property type="entry name" value="RNaseH-like_sf"/>
</dbReference>
<dbReference type="Pfam" id="PF14291">
    <property type="entry name" value="DUF4371"/>
    <property type="match status" value="1"/>
</dbReference>
<reference evidence="3" key="1">
    <citation type="submission" date="2023-03" db="EMBL/GenBank/DDBJ databases">
        <title>Chromosome-scale reference genome and RAD-based genetic map of yellow starthistle (Centaurea solstitialis) reveal putative structural variation and QTLs associated with invader traits.</title>
        <authorList>
            <person name="Reatini B."/>
            <person name="Cang F.A."/>
            <person name="Jiang Q."/>
            <person name="Mckibben M.T.W."/>
            <person name="Barker M.S."/>
            <person name="Rieseberg L.H."/>
            <person name="Dlugosch K.M."/>
        </authorList>
    </citation>
    <scope>NUCLEOTIDE SEQUENCE</scope>
    <source>
        <strain evidence="3">CAN-66</strain>
        <tissue evidence="3">Leaf</tissue>
    </source>
</reference>
<gene>
    <name evidence="3" type="ORF">OSB04_011991</name>
</gene>
<proteinExistence type="predicted"/>
<feature type="domain" description="TTF-type" evidence="2">
    <location>
        <begin position="124"/>
        <end position="218"/>
    </location>
</feature>
<dbReference type="PANTHER" id="PTHR11697:SF230">
    <property type="entry name" value="ZINC FINGER, MYM DOMAIN CONTAINING 1"/>
    <property type="match status" value="1"/>
</dbReference>
<dbReference type="InterPro" id="IPR008906">
    <property type="entry name" value="HATC_C_dom"/>
</dbReference>
<dbReference type="InterPro" id="IPR025398">
    <property type="entry name" value="DUF4371"/>
</dbReference>
<dbReference type="Proteomes" id="UP001172457">
    <property type="component" value="Chromosome 3"/>
</dbReference>
<sequence length="1228" mass="140187">MGLGFGERVLLFCKIASSQQLNKKKFYTFVCRSEKSENFQRGLDLKIKKFLKRKTPSENIAQPSFTSKIPREVDLDDLPSDPTERKKILEFHPNQRDEVRRKYLLKGTCQPRGHDFPRRMIGNKGRRFNPTWFDQYGNWLEYSVKADKAFCLCCYLFRDQSNGQGGSDTFVTEGFNSWNKTERLVMHVGDIKSFHNRALKQCDDLMRQNQSIAVAFHKQNNIVKNEYRIRLNASIDATRFLLNSALPFRGHDESEESLHRGDFLELIKLIGNQNETVGKVTLGNAHGNNQMVSPSIQKDIVHCFAQEVLKYIFEEIGDDVFSLLVDESSDISKKEQMAVVLRYVKCGIVKERGQGYDGASNMRGQFNGLKALILKENSSAYYVYCFAHQLQLVVVAVAHKHIEVGNFFDMIGTLINVVCASCKRADMVRESIKEKVQEAIGNGEIETGIGLNQELSLGRPGDTRWGSHYKTLKRLVDLFPSVIDVLAYVESACDKLISQRQARGLQVFFQSFDSVFYLHLMLHILGLTDTLSQALQRNDQDILNAISLVKSSKRELQQFRVDGFCRLLEKISSFCEKHDIEMINMEDVYVNPKNRRQKTEFGDRFDEVSSELLTCMASLNPHYSFCDFDPSKLLRLTKFYPNDFSDEEKTTLEHQLRLYIDTVKQDDRFSNLKGISDLGRVMVETRKHLVFPLVYRLLKLSLVLPVATATVERCFSAMKIVKTTLRNRICDAFLNGCLICAIEKEGLARVTNEDVMNRFQMMKTRREQLWLLVVVILVANTVVIFIAMIVCRTLSMPHRPCWVPHTWFHPAHLIWLLTPLQAFVLPFKYKESKSNTCEGGSTNEKRRWSWSLHLPNKPLPLLYQNDKRGGRRHMDAWINIINDKRPATIKWYVMPTQFDAWMQAQTSINSVTTLCDESGESPSWLSLHRLIRSLFVSDEDVEAELNQVCGIQEAVWLKFSTKLQIQEAVVGISTKLRLKECTSSVSSVPLTAVDRPHATTELQPLKVGDVVHLNSIINSTEIVTQGRIRSLDPDDLVFPESGFAIFRIGNGGIPDRDLRVGKPAFPSTLDEVYNGTVGIGSGVARGREKGKDKMRFQHFVTTADSRVLRDAISRPNGLKIAQDMADPYVVRGTERSKHTWTNDEDEKLIHALMELHASRKYADADNGFKSGYLNGVQQLLDVSLPNSGLKAEPHIKSRMKTWKTHFGIVYDMVLEVVERKSTEKGEKT</sequence>
<accession>A0AA38WDI7</accession>
<name>A0AA38WDI7_9ASTR</name>